<evidence type="ECO:0000259" key="2">
    <source>
        <dbReference type="SMART" id="SM00694"/>
    </source>
</evidence>
<accession>A0A507DDH5</accession>
<feature type="compositionally biased region" description="Polar residues" evidence="1">
    <location>
        <begin position="1"/>
        <end position="14"/>
    </location>
</feature>
<evidence type="ECO:0000313" key="3">
    <source>
        <dbReference type="EMBL" id="TPX49749.1"/>
    </source>
</evidence>
<sequence>MQQDRSALKNTPSLQKPAKGILTTNSAATGDLAPSRPSLQGNVDKPLDNPPHPNVKFQVARDVEKAPRLKGEVAERLYENQRGSALFGKPKFSARSLLPSDFPAWSDQRGAFRIEKEHENPPPGWEWKDPAWVLDLGGDVDAEGWSYAFSFRTKNWQGNPAPTTYVRRRLWCRTRKPVDHLHQNATSSIAPPALTFPPHSHQHVNSSANHVLATNRDRTAASGITVADTGFPPDPTVGDIYTRMSHTKSDRERLMVVRAIADSENVSKIPVDKLVAFFNHDYARLAALKLLLAHEPQDRLPVVLNKMVDLLPFYPSKLELLLPVKVPLKKETQIKVFIDVIGIKLARYQLTSSKI</sequence>
<feature type="region of interest" description="Disordered" evidence="1">
    <location>
        <begin position="1"/>
        <end position="55"/>
    </location>
</feature>
<dbReference type="Proteomes" id="UP000320475">
    <property type="component" value="Unassembled WGS sequence"/>
</dbReference>
<evidence type="ECO:0000256" key="1">
    <source>
        <dbReference type="SAM" id="MobiDB-lite"/>
    </source>
</evidence>
<dbReference type="VEuPathDB" id="FungiDB:SeMB42_g07096"/>
<comment type="caution">
    <text evidence="3">The sequence shown here is derived from an EMBL/GenBank/DDBJ whole genome shotgun (WGS) entry which is preliminary data.</text>
</comment>
<name>A0A507DDH5_9FUNG</name>
<proteinExistence type="predicted"/>
<dbReference type="OrthoDB" id="72441at2759"/>
<dbReference type="AlphaFoldDB" id="A0A507DDH5"/>
<dbReference type="GO" id="GO:0007031">
    <property type="term" value="P:peroxisome organization"/>
    <property type="evidence" value="ECO:0007669"/>
    <property type="project" value="UniProtKB-ARBA"/>
</dbReference>
<feature type="domain" description="Peroxin/Ferlin" evidence="2">
    <location>
        <begin position="144"/>
        <end position="178"/>
    </location>
</feature>
<evidence type="ECO:0000313" key="4">
    <source>
        <dbReference type="Proteomes" id="UP000320475"/>
    </source>
</evidence>
<organism evidence="3 4">
    <name type="scientific">Synchytrium endobioticum</name>
    <dbReference type="NCBI Taxonomy" id="286115"/>
    <lineage>
        <taxon>Eukaryota</taxon>
        <taxon>Fungi</taxon>
        <taxon>Fungi incertae sedis</taxon>
        <taxon>Chytridiomycota</taxon>
        <taxon>Chytridiomycota incertae sedis</taxon>
        <taxon>Chytridiomycetes</taxon>
        <taxon>Synchytriales</taxon>
        <taxon>Synchytriaceae</taxon>
        <taxon>Synchytrium</taxon>
    </lineage>
</organism>
<dbReference type="InterPro" id="IPR006614">
    <property type="entry name" value="Peroxin/Ferlin"/>
</dbReference>
<dbReference type="EMBL" id="QEAM01000028">
    <property type="protein sequence ID" value="TPX49749.1"/>
    <property type="molecule type" value="Genomic_DNA"/>
</dbReference>
<gene>
    <name evidence="3" type="ORF">SeLEV6574_g01304</name>
</gene>
<dbReference type="Pfam" id="PF06398">
    <property type="entry name" value="Pex24p"/>
    <property type="match status" value="1"/>
</dbReference>
<protein>
    <recommendedName>
        <fullName evidence="2">Peroxin/Ferlin domain-containing protein</fullName>
    </recommendedName>
</protein>
<dbReference type="SMART" id="SM00694">
    <property type="entry name" value="DysFC"/>
    <property type="match status" value="1"/>
</dbReference>
<dbReference type="GO" id="GO:0005778">
    <property type="term" value="C:peroxisomal membrane"/>
    <property type="evidence" value="ECO:0007669"/>
    <property type="project" value="UniProtKB-ARBA"/>
</dbReference>
<dbReference type="InterPro" id="IPR010482">
    <property type="entry name" value="TECPR1-like_DysF"/>
</dbReference>
<reference evidence="3 4" key="1">
    <citation type="journal article" date="2019" name="Sci. Rep.">
        <title>Comparative genomics of chytrid fungi reveal insights into the obligate biotrophic and pathogenic lifestyle of Synchytrium endobioticum.</title>
        <authorList>
            <person name="van de Vossenberg B.T.L.H."/>
            <person name="Warris S."/>
            <person name="Nguyen H.D.T."/>
            <person name="van Gent-Pelzer M.P.E."/>
            <person name="Joly D.L."/>
            <person name="van de Geest H.C."/>
            <person name="Bonants P.J.M."/>
            <person name="Smith D.S."/>
            <person name="Levesque C.A."/>
            <person name="van der Lee T.A.J."/>
        </authorList>
    </citation>
    <scope>NUCLEOTIDE SEQUENCE [LARGE SCALE GENOMIC DNA]</scope>
    <source>
        <strain evidence="3 4">LEV6574</strain>
    </source>
</reference>